<accession>A0AAD7DES9</accession>
<proteinExistence type="predicted"/>
<dbReference type="AlphaFoldDB" id="A0AAD7DES9"/>
<evidence type="ECO:0000313" key="2">
    <source>
        <dbReference type="Proteomes" id="UP001221757"/>
    </source>
</evidence>
<sequence>MPVSFTVAPHPATPVLFTNGRDGYSAQELLKMACSDQHRKLEEMLQFSFPTGSDTGESVNGRDMGARIPNILPNTNGFVNTVIEAYNKHRALVIRPDDVWLAILSQFNFFVNANAELLRANFVAHEGKKELIISSAGTRYSADFAAMSRQMVNLIDKNVVDPTLRQWIMPDFTTTTVNDTTVAAVLMMATLKSYFSYGFELTCGIPRVTLEGERSDWMNILGRLEKLKEYGIQTIAWYHLLRPVIARFVAAFDAPTSPDNVDFWQRVAHYENMGSGPTYYSGWINAFNVFNTEGAWLGHHLDMAAMSEQAPEALTADEFWATYAKSHVRRDLIFDGTPYHRLDTKKVPEGYAEVDVKLNDNGDMFDCIMVAGMVGTGVSSSHDVELSPTGADDTVHPVAGWWMFIKKKKWVSRQEEEAQEMAKLMRELDEMYPLKSED</sequence>
<protein>
    <submittedName>
        <fullName evidence="1">Uncharacterized protein</fullName>
    </submittedName>
</protein>
<dbReference type="Proteomes" id="UP001221757">
    <property type="component" value="Unassembled WGS sequence"/>
</dbReference>
<dbReference type="Gene3D" id="1.20.120.1060">
    <property type="match status" value="1"/>
</dbReference>
<evidence type="ECO:0000313" key="1">
    <source>
        <dbReference type="EMBL" id="KAJ7689957.1"/>
    </source>
</evidence>
<comment type="caution">
    <text evidence="1">The sequence shown here is derived from an EMBL/GenBank/DDBJ whole genome shotgun (WGS) entry which is preliminary data.</text>
</comment>
<name>A0AAD7DES9_MYCRO</name>
<dbReference type="PANTHER" id="PTHR31252">
    <property type="entry name" value="DUF4419 DOMAIN-CONTAINING PROTEIN"/>
    <property type="match status" value="1"/>
</dbReference>
<organism evidence="1 2">
    <name type="scientific">Mycena rosella</name>
    <name type="common">Pink bonnet</name>
    <name type="synonym">Agaricus rosellus</name>
    <dbReference type="NCBI Taxonomy" id="1033263"/>
    <lineage>
        <taxon>Eukaryota</taxon>
        <taxon>Fungi</taxon>
        <taxon>Dikarya</taxon>
        <taxon>Basidiomycota</taxon>
        <taxon>Agaricomycotina</taxon>
        <taxon>Agaricomycetes</taxon>
        <taxon>Agaricomycetidae</taxon>
        <taxon>Agaricales</taxon>
        <taxon>Marasmiineae</taxon>
        <taxon>Mycenaceae</taxon>
        <taxon>Mycena</taxon>
    </lineage>
</organism>
<gene>
    <name evidence="1" type="ORF">B0H17DRAFT_1160065</name>
</gene>
<dbReference type="InterPro" id="IPR025533">
    <property type="entry name" value="DUF4419"/>
</dbReference>
<dbReference type="Pfam" id="PF14388">
    <property type="entry name" value="DUF4419"/>
    <property type="match status" value="1"/>
</dbReference>
<keyword evidence="2" id="KW-1185">Reference proteome</keyword>
<dbReference type="EMBL" id="JARKIE010000068">
    <property type="protein sequence ID" value="KAJ7689957.1"/>
    <property type="molecule type" value="Genomic_DNA"/>
</dbReference>
<reference evidence="1" key="1">
    <citation type="submission" date="2023-03" db="EMBL/GenBank/DDBJ databases">
        <title>Massive genome expansion in bonnet fungi (Mycena s.s.) driven by repeated elements and novel gene families across ecological guilds.</title>
        <authorList>
            <consortium name="Lawrence Berkeley National Laboratory"/>
            <person name="Harder C.B."/>
            <person name="Miyauchi S."/>
            <person name="Viragh M."/>
            <person name="Kuo A."/>
            <person name="Thoen E."/>
            <person name="Andreopoulos B."/>
            <person name="Lu D."/>
            <person name="Skrede I."/>
            <person name="Drula E."/>
            <person name="Henrissat B."/>
            <person name="Morin E."/>
            <person name="Kohler A."/>
            <person name="Barry K."/>
            <person name="LaButti K."/>
            <person name="Morin E."/>
            <person name="Salamov A."/>
            <person name="Lipzen A."/>
            <person name="Mereny Z."/>
            <person name="Hegedus B."/>
            <person name="Baldrian P."/>
            <person name="Stursova M."/>
            <person name="Weitz H."/>
            <person name="Taylor A."/>
            <person name="Grigoriev I.V."/>
            <person name="Nagy L.G."/>
            <person name="Martin F."/>
            <person name="Kauserud H."/>
        </authorList>
    </citation>
    <scope>NUCLEOTIDE SEQUENCE</scope>
    <source>
        <strain evidence="1">CBHHK067</strain>
    </source>
</reference>
<dbReference type="PANTHER" id="PTHR31252:SF11">
    <property type="entry name" value="DUF4419 DOMAIN-CONTAINING PROTEIN"/>
    <property type="match status" value="1"/>
</dbReference>